<comment type="caution">
    <text evidence="1">The sequence shown here is derived from an EMBL/GenBank/DDBJ whole genome shotgun (WGS) entry which is preliminary data.</text>
</comment>
<dbReference type="Gene3D" id="3.30.420.10">
    <property type="entry name" value="Ribonuclease H-like superfamily/Ribonuclease H"/>
    <property type="match status" value="1"/>
</dbReference>
<keyword evidence="2" id="KW-1185">Reference proteome</keyword>
<reference evidence="1" key="1">
    <citation type="submission" date="2020-08" db="EMBL/GenBank/DDBJ databases">
        <title>Multicomponent nature underlies the extraordinary mechanical properties of spider dragline silk.</title>
        <authorList>
            <person name="Kono N."/>
            <person name="Nakamura H."/>
            <person name="Mori M."/>
            <person name="Yoshida Y."/>
            <person name="Ohtoshi R."/>
            <person name="Malay A.D."/>
            <person name="Moran D.A.P."/>
            <person name="Tomita M."/>
            <person name="Numata K."/>
            <person name="Arakawa K."/>
        </authorList>
    </citation>
    <scope>NUCLEOTIDE SEQUENCE</scope>
</reference>
<gene>
    <name evidence="1" type="primary">X975_07143</name>
    <name evidence="1" type="ORF">TNCV_419781</name>
</gene>
<dbReference type="EMBL" id="BMAU01021245">
    <property type="protein sequence ID" value="GFY04723.1"/>
    <property type="molecule type" value="Genomic_DNA"/>
</dbReference>
<evidence type="ECO:0000313" key="2">
    <source>
        <dbReference type="Proteomes" id="UP000887159"/>
    </source>
</evidence>
<name>A0A8X6S4M9_TRICX</name>
<proteinExistence type="predicted"/>
<dbReference type="Proteomes" id="UP000887159">
    <property type="component" value="Unassembled WGS sequence"/>
</dbReference>
<sequence length="194" mass="22643">MPQQLIDTLILSMGRRSEKVPHRRIGAHYEQLSEFERGRIIGLKEGRIGESRYMGRSDAVIRRCWQKWVDNGRFQCHDGSGGPRATADQEDRLIVRSVVTAFELSLRTLRRWNHSDWGRVVFSDESRFNLCHPDDHRRCVWRRPRQSSECAFTISRHAGPQQEVMVWDVISFEVGPLWSSLDAHLQHIDTSMAF</sequence>
<dbReference type="AlphaFoldDB" id="A0A8X6S4M9"/>
<dbReference type="GO" id="GO:0003676">
    <property type="term" value="F:nucleic acid binding"/>
    <property type="evidence" value="ECO:0007669"/>
    <property type="project" value="InterPro"/>
</dbReference>
<dbReference type="InterPro" id="IPR036397">
    <property type="entry name" value="RNaseH_sf"/>
</dbReference>
<accession>A0A8X6S4M9</accession>
<evidence type="ECO:0000313" key="1">
    <source>
        <dbReference type="EMBL" id="GFY04723.1"/>
    </source>
</evidence>
<organism evidence="1 2">
    <name type="scientific">Trichonephila clavipes</name>
    <name type="common">Golden silk orbweaver</name>
    <name type="synonym">Nephila clavipes</name>
    <dbReference type="NCBI Taxonomy" id="2585209"/>
    <lineage>
        <taxon>Eukaryota</taxon>
        <taxon>Metazoa</taxon>
        <taxon>Ecdysozoa</taxon>
        <taxon>Arthropoda</taxon>
        <taxon>Chelicerata</taxon>
        <taxon>Arachnida</taxon>
        <taxon>Araneae</taxon>
        <taxon>Araneomorphae</taxon>
        <taxon>Entelegynae</taxon>
        <taxon>Araneoidea</taxon>
        <taxon>Nephilidae</taxon>
        <taxon>Trichonephila</taxon>
    </lineage>
</organism>
<protein>
    <submittedName>
        <fullName evidence="1">HTH_Tnp_Tc3_2 domain-containing protein</fullName>
    </submittedName>
</protein>